<reference evidence="1" key="1">
    <citation type="submission" date="2023-01" db="EMBL/GenBank/DDBJ databases">
        <title>Genome assembly of the deep-sea coral Lophelia pertusa.</title>
        <authorList>
            <person name="Herrera S."/>
            <person name="Cordes E."/>
        </authorList>
    </citation>
    <scope>NUCLEOTIDE SEQUENCE</scope>
    <source>
        <strain evidence="1">USNM1676648</strain>
        <tissue evidence="1">Polyp</tissue>
    </source>
</reference>
<sequence length="84" mass="9274">MDNSCESRCFVPTAEVILPTFPLMLGARDEAAEFDEMDSNTPAEMFNDDPRVVVTSTGQQAMVSCESSSTETNRRCKVLDDYAV</sequence>
<accession>A0A9W9YPE6</accession>
<organism evidence="1 2">
    <name type="scientific">Desmophyllum pertusum</name>
    <dbReference type="NCBI Taxonomy" id="174260"/>
    <lineage>
        <taxon>Eukaryota</taxon>
        <taxon>Metazoa</taxon>
        <taxon>Cnidaria</taxon>
        <taxon>Anthozoa</taxon>
        <taxon>Hexacorallia</taxon>
        <taxon>Scleractinia</taxon>
        <taxon>Caryophylliina</taxon>
        <taxon>Caryophylliidae</taxon>
        <taxon>Desmophyllum</taxon>
    </lineage>
</organism>
<comment type="caution">
    <text evidence="1">The sequence shown here is derived from an EMBL/GenBank/DDBJ whole genome shotgun (WGS) entry which is preliminary data.</text>
</comment>
<name>A0A9W9YPE6_9CNID</name>
<dbReference type="AlphaFoldDB" id="A0A9W9YPE6"/>
<dbReference type="Proteomes" id="UP001163046">
    <property type="component" value="Unassembled WGS sequence"/>
</dbReference>
<dbReference type="EMBL" id="MU827308">
    <property type="protein sequence ID" value="KAJ7361751.1"/>
    <property type="molecule type" value="Genomic_DNA"/>
</dbReference>
<evidence type="ECO:0000313" key="2">
    <source>
        <dbReference type="Proteomes" id="UP001163046"/>
    </source>
</evidence>
<evidence type="ECO:0000313" key="1">
    <source>
        <dbReference type="EMBL" id="KAJ7361751.1"/>
    </source>
</evidence>
<gene>
    <name evidence="1" type="primary">DCTN4_1</name>
    <name evidence="1" type="ORF">OS493_014391</name>
</gene>
<protein>
    <submittedName>
        <fullName evidence="1">Dynactin subunit 4</fullName>
    </submittedName>
</protein>
<keyword evidence="2" id="KW-1185">Reference proteome</keyword>
<proteinExistence type="predicted"/>